<keyword evidence="2" id="KW-1185">Reference proteome</keyword>
<name>A0A482VM78_ASBVE</name>
<gene>
    <name evidence="1" type="ORF">BDFB_012042</name>
</gene>
<comment type="caution">
    <text evidence="1">The sequence shown here is derived from an EMBL/GenBank/DDBJ whole genome shotgun (WGS) entry which is preliminary data.</text>
</comment>
<reference evidence="1 2" key="1">
    <citation type="submission" date="2017-03" db="EMBL/GenBank/DDBJ databases">
        <title>Genome of the blue death feigning beetle - Asbolus verrucosus.</title>
        <authorList>
            <person name="Rider S.D."/>
        </authorList>
    </citation>
    <scope>NUCLEOTIDE SEQUENCE [LARGE SCALE GENOMIC DNA]</scope>
    <source>
        <strain evidence="1">Butters</strain>
        <tissue evidence="1">Head and leg muscle</tissue>
    </source>
</reference>
<dbReference type="OrthoDB" id="6702794at2759"/>
<dbReference type="Proteomes" id="UP000292052">
    <property type="component" value="Unassembled WGS sequence"/>
</dbReference>
<dbReference type="EMBL" id="QDEB01085600">
    <property type="protein sequence ID" value="RZC33804.1"/>
    <property type="molecule type" value="Genomic_DNA"/>
</dbReference>
<sequence length="143" mass="16794">MGTIQTRLRIVNNTDTDIVNTSVSGINEHDWDEYFRPDNNFSGIFIESKTFVERREELKPNASRCAFTMTLTFQDGSVDTFVMHQKYAIDCCPGFLHIAKSHNIFYERDNENLLKITVENTREQLEQKRKAEKDKKMKEDFCN</sequence>
<dbReference type="AlphaFoldDB" id="A0A482VM78"/>
<protein>
    <submittedName>
        <fullName evidence="1">Uncharacterized protein</fullName>
    </submittedName>
</protein>
<evidence type="ECO:0000313" key="1">
    <source>
        <dbReference type="EMBL" id="RZC33804.1"/>
    </source>
</evidence>
<accession>A0A482VM78</accession>
<evidence type="ECO:0000313" key="2">
    <source>
        <dbReference type="Proteomes" id="UP000292052"/>
    </source>
</evidence>
<proteinExistence type="predicted"/>
<organism evidence="1 2">
    <name type="scientific">Asbolus verrucosus</name>
    <name type="common">Desert ironclad beetle</name>
    <dbReference type="NCBI Taxonomy" id="1661398"/>
    <lineage>
        <taxon>Eukaryota</taxon>
        <taxon>Metazoa</taxon>
        <taxon>Ecdysozoa</taxon>
        <taxon>Arthropoda</taxon>
        <taxon>Hexapoda</taxon>
        <taxon>Insecta</taxon>
        <taxon>Pterygota</taxon>
        <taxon>Neoptera</taxon>
        <taxon>Endopterygota</taxon>
        <taxon>Coleoptera</taxon>
        <taxon>Polyphaga</taxon>
        <taxon>Cucujiformia</taxon>
        <taxon>Tenebrionidae</taxon>
        <taxon>Pimeliinae</taxon>
        <taxon>Asbolus</taxon>
    </lineage>
</organism>